<reference evidence="2 3" key="1">
    <citation type="journal article" date="2013" name="BMC Genomics">
        <title>Genome sequencing and comparative genomics of honey bee microsporidia, Nosema apis reveal novel insights into host-parasite interactions.</title>
        <authorList>
            <person name="Chen Yp."/>
            <person name="Pettis J.S."/>
            <person name="Zhao Y."/>
            <person name="Liu X."/>
            <person name="Tallon L.J."/>
            <person name="Sadzewicz L.D."/>
            <person name="Li R."/>
            <person name="Zheng H."/>
            <person name="Huang S."/>
            <person name="Zhang X."/>
            <person name="Hamilton M.C."/>
            <person name="Pernal S.F."/>
            <person name="Melathopoulos A.P."/>
            <person name="Yan X."/>
            <person name="Evans J.D."/>
        </authorList>
    </citation>
    <scope>NUCLEOTIDE SEQUENCE [LARGE SCALE GENOMIC DNA]</scope>
    <source>
        <strain evidence="2 3">BRL 01</strain>
    </source>
</reference>
<evidence type="ECO:0000256" key="1">
    <source>
        <dbReference type="SAM" id="SignalP"/>
    </source>
</evidence>
<name>T0L5U7_9MICR</name>
<gene>
    <name evidence="2" type="ORF">NAPIS_ORF02382</name>
</gene>
<sequence length="402" mass="46336">MSKLITLLMMLNLIFSSYESQEDFSWNYYENPEYQNNLIRSNSIPNYEDYEEISYYENEYPSLCPPACLPECPPICPPIYKPYHRTRCIPECPPICKPYCPPICIPECPPICKPNHHSRCIPECKPVCKPKSKKKHKHKKEHCIVKRSIDHEIKLIQQVLYQGICEVNKLSKFFADDLKSQLQDGLILLIKSAQEKLFSDLSRFEQRILDIVIRYNKNILREIEAVITQTNEEVLETILSTLTLSNRTLDTNLTALGADVTTTPITVELADVQALVATSFADLLTILTNLFRRANLIELNAIRKAIIENKNLILTELTKAIEEFICKLTRHFCDLTDEECKLIRRIIDQSARRLLMELENIIYQIGNNIIIILKGSNEQCGSQMGGINTICWDTIESSENIY</sequence>
<proteinExistence type="predicted"/>
<dbReference type="HOGENOM" id="CLU_685295_0_0_1"/>
<feature type="chain" id="PRO_5004567073" evidence="1">
    <location>
        <begin position="21"/>
        <end position="402"/>
    </location>
</feature>
<dbReference type="VEuPathDB" id="MicrosporidiaDB:NAPIS_ORF02382"/>
<protein>
    <submittedName>
        <fullName evidence="2">Uncharacterized protein</fullName>
    </submittedName>
</protein>
<dbReference type="OrthoDB" id="10509954at2759"/>
<dbReference type="EMBL" id="KE647334">
    <property type="protein sequence ID" value="EQB60043.1"/>
    <property type="molecule type" value="Genomic_DNA"/>
</dbReference>
<keyword evidence="1" id="KW-0732">Signal</keyword>
<feature type="signal peptide" evidence="1">
    <location>
        <begin position="1"/>
        <end position="20"/>
    </location>
</feature>
<accession>T0L5U7</accession>
<evidence type="ECO:0000313" key="2">
    <source>
        <dbReference type="EMBL" id="EQB60043.1"/>
    </source>
</evidence>
<keyword evidence="3" id="KW-1185">Reference proteome</keyword>
<evidence type="ECO:0000313" key="3">
    <source>
        <dbReference type="Proteomes" id="UP000053780"/>
    </source>
</evidence>
<dbReference type="AlphaFoldDB" id="T0L5U7"/>
<organism evidence="2 3">
    <name type="scientific">Vairimorpha apis BRL 01</name>
    <dbReference type="NCBI Taxonomy" id="1037528"/>
    <lineage>
        <taxon>Eukaryota</taxon>
        <taxon>Fungi</taxon>
        <taxon>Fungi incertae sedis</taxon>
        <taxon>Microsporidia</taxon>
        <taxon>Nosematidae</taxon>
        <taxon>Vairimorpha</taxon>
    </lineage>
</organism>
<dbReference type="Proteomes" id="UP000053780">
    <property type="component" value="Unassembled WGS sequence"/>
</dbReference>